<dbReference type="AlphaFoldDB" id="A0A499V3T4"/>
<dbReference type="InterPro" id="IPR025591">
    <property type="entry name" value="RloB"/>
</dbReference>
<organism evidence="1 2">
    <name type="scientific">Streptomyces antimycoticus</name>
    <dbReference type="NCBI Taxonomy" id="68175"/>
    <lineage>
        <taxon>Bacteria</taxon>
        <taxon>Bacillati</taxon>
        <taxon>Actinomycetota</taxon>
        <taxon>Actinomycetes</taxon>
        <taxon>Kitasatosporales</taxon>
        <taxon>Streptomycetaceae</taxon>
        <taxon>Streptomyces</taxon>
        <taxon>Streptomyces violaceusniger group</taxon>
    </lineage>
</organism>
<evidence type="ECO:0000313" key="1">
    <source>
        <dbReference type="EMBL" id="BBJ40807.1"/>
    </source>
</evidence>
<dbReference type="EMBL" id="AP019620">
    <property type="protein sequence ID" value="BBJ40807.1"/>
    <property type="molecule type" value="Genomic_DNA"/>
</dbReference>
<proteinExistence type="predicted"/>
<dbReference type="Pfam" id="PF13707">
    <property type="entry name" value="RloB"/>
    <property type="match status" value="1"/>
</dbReference>
<name>A0A499V3T4_9ACTN</name>
<accession>A0A499V3T4</accession>
<dbReference type="Proteomes" id="UP000463951">
    <property type="component" value="Chromosome"/>
</dbReference>
<gene>
    <name evidence="1" type="ORF">SSPO_035250</name>
</gene>
<reference evidence="1 2" key="1">
    <citation type="journal article" date="2020" name="Int. J. Syst. Evol. Microbiol.">
        <title>Reclassification of Streptomyces castelarensis and Streptomyces sporoclivatus as later heterotypic synonyms of Streptomyces antimycoticus.</title>
        <authorList>
            <person name="Komaki H."/>
            <person name="Tamura T."/>
        </authorList>
    </citation>
    <scope>NUCLEOTIDE SEQUENCE [LARGE SCALE GENOMIC DNA]</scope>
    <source>
        <strain evidence="1 2">NBRC 100767</strain>
    </source>
</reference>
<evidence type="ECO:0000313" key="2">
    <source>
        <dbReference type="Proteomes" id="UP000463951"/>
    </source>
</evidence>
<evidence type="ECO:0008006" key="3">
    <source>
        <dbReference type="Google" id="ProtNLM"/>
    </source>
</evidence>
<protein>
    <recommendedName>
        <fullName evidence="3">RloB domain-containing protein</fullName>
    </recommendedName>
</protein>
<sequence>MAPKRGKDSAQRTARRSVRRRMVYVFTEGTLTEPSYIDALIGFKQRAREKGTLPVGEVESTIEIMWDERTHNGRRGPQRSSHERKPLAIVEAAIAHRKKVTREARGLEKKYQPSVWCLFDRDEHQSVQRAANMADQAGVNVAYSHPCFELWRLLHYQNYTSTFGDGKCGAASNKLRGNPKFVKTYGQRLTSVSEDKAKLVLPDQVQGGYKQAKKFAKKMNQEHTSPEREKWDPYTDVWRFVEDGIGLTDY</sequence>